<dbReference type="InterPro" id="IPR024775">
    <property type="entry name" value="DinB-like"/>
</dbReference>
<evidence type="ECO:0000313" key="2">
    <source>
        <dbReference type="EMBL" id="ANE49412.1"/>
    </source>
</evidence>
<sequence length="169" mass="19243">MHSVDLTRVPTFYHKYIQKINETDLSEALHSLQAELNSFLEELPDDKWSHKYAADKWTIKEVVQHITDAERIFCYRALCFSRGEKGSLPGFEENDYVNASDANSRSKESILNELKTVQAATLSLFASMNEEQLNADGVANNNPIYVKGIGFIVAGHAKHHLEIIKERYL</sequence>
<dbReference type="Pfam" id="PF12867">
    <property type="entry name" value="DinB_2"/>
    <property type="match status" value="1"/>
</dbReference>
<dbReference type="AlphaFoldDB" id="A0A172TR01"/>
<dbReference type="InterPro" id="IPR034660">
    <property type="entry name" value="DinB/YfiT-like"/>
</dbReference>
<dbReference type="RefSeq" id="WP_066401501.1">
    <property type="nucleotide sequence ID" value="NZ_CP011390.1"/>
</dbReference>
<dbReference type="Gene3D" id="1.20.120.450">
    <property type="entry name" value="dinb family like domain"/>
    <property type="match status" value="1"/>
</dbReference>
<organism evidence="2 3">
    <name type="scientific">Flavisolibacter tropicus</name>
    <dbReference type="NCBI Taxonomy" id="1492898"/>
    <lineage>
        <taxon>Bacteria</taxon>
        <taxon>Pseudomonadati</taxon>
        <taxon>Bacteroidota</taxon>
        <taxon>Chitinophagia</taxon>
        <taxon>Chitinophagales</taxon>
        <taxon>Chitinophagaceae</taxon>
        <taxon>Flavisolibacter</taxon>
    </lineage>
</organism>
<name>A0A172TR01_9BACT</name>
<accession>A0A172TR01</accession>
<evidence type="ECO:0000259" key="1">
    <source>
        <dbReference type="Pfam" id="PF12867"/>
    </source>
</evidence>
<feature type="domain" description="DinB-like" evidence="1">
    <location>
        <begin position="29"/>
        <end position="164"/>
    </location>
</feature>
<dbReference type="KEGG" id="fla:SY85_01740"/>
<dbReference type="SUPFAM" id="SSF109854">
    <property type="entry name" value="DinB/YfiT-like putative metalloenzymes"/>
    <property type="match status" value="1"/>
</dbReference>
<proteinExistence type="predicted"/>
<gene>
    <name evidence="2" type="ORF">SY85_01740</name>
</gene>
<reference evidence="3" key="1">
    <citation type="submission" date="2015-01" db="EMBL/GenBank/DDBJ databases">
        <title>Flavisolibacter sp./LCS9/ whole genome sequencing.</title>
        <authorList>
            <person name="Kim M.K."/>
            <person name="Srinivasan S."/>
            <person name="Lee J.-J."/>
        </authorList>
    </citation>
    <scope>NUCLEOTIDE SEQUENCE [LARGE SCALE GENOMIC DNA]</scope>
    <source>
        <strain evidence="3">LCS9</strain>
    </source>
</reference>
<keyword evidence="3" id="KW-1185">Reference proteome</keyword>
<dbReference type="OrthoDB" id="9793216at2"/>
<reference evidence="2 3" key="2">
    <citation type="journal article" date="2016" name="Int. J. Syst. Evol. Microbiol.">
        <title>Flavisolibacter tropicus sp. nov., isolated from tropical soil.</title>
        <authorList>
            <person name="Lee J.J."/>
            <person name="Kang M.S."/>
            <person name="Kim G.S."/>
            <person name="Lee C.S."/>
            <person name="Lim S."/>
            <person name="Lee J."/>
            <person name="Roh S.H."/>
            <person name="Kang H."/>
            <person name="Ha J.M."/>
            <person name="Bae S."/>
            <person name="Jung H.Y."/>
            <person name="Kim M.K."/>
        </authorList>
    </citation>
    <scope>NUCLEOTIDE SEQUENCE [LARGE SCALE GENOMIC DNA]</scope>
    <source>
        <strain evidence="2 3">LCS9</strain>
    </source>
</reference>
<dbReference type="Proteomes" id="UP000077177">
    <property type="component" value="Chromosome"/>
</dbReference>
<dbReference type="STRING" id="1492898.SY85_01740"/>
<dbReference type="PATRIC" id="fig|1492898.3.peg.383"/>
<dbReference type="EMBL" id="CP011390">
    <property type="protein sequence ID" value="ANE49412.1"/>
    <property type="molecule type" value="Genomic_DNA"/>
</dbReference>
<evidence type="ECO:0000313" key="3">
    <source>
        <dbReference type="Proteomes" id="UP000077177"/>
    </source>
</evidence>
<protein>
    <recommendedName>
        <fullName evidence="1">DinB-like domain-containing protein</fullName>
    </recommendedName>
</protein>